<dbReference type="SMART" id="SM00014">
    <property type="entry name" value="acidPPc"/>
    <property type="match status" value="1"/>
</dbReference>
<dbReference type="HOGENOM" id="CLU_021458_2_0_1"/>
<dbReference type="GO" id="GO:0016020">
    <property type="term" value="C:membrane"/>
    <property type="evidence" value="ECO:0007669"/>
    <property type="project" value="UniProtKB-SubCell"/>
</dbReference>
<dbReference type="FunFam" id="1.20.144.10:FF:000042">
    <property type="entry name" value="PAP2 domain protein"/>
    <property type="match status" value="1"/>
</dbReference>
<accession>V5I513</accession>
<keyword evidence="5 6" id="KW-0472">Membrane</keyword>
<dbReference type="CDD" id="cd03390">
    <property type="entry name" value="PAP2_containing_1_like"/>
    <property type="match status" value="1"/>
</dbReference>
<dbReference type="GO" id="GO:0046839">
    <property type="term" value="P:phospholipid dephosphorylation"/>
    <property type="evidence" value="ECO:0007669"/>
    <property type="project" value="TreeGrafter"/>
</dbReference>
<evidence type="ECO:0000256" key="2">
    <source>
        <dbReference type="ARBA" id="ARBA00008816"/>
    </source>
</evidence>
<proteinExistence type="inferred from homology"/>
<feature type="domain" description="Phosphatidic acid phosphatase type 2/haloperoxidase" evidence="7">
    <location>
        <begin position="116"/>
        <end position="310"/>
    </location>
</feature>
<dbReference type="InterPro" id="IPR036938">
    <property type="entry name" value="PAP2/HPO_sf"/>
</dbReference>
<comment type="caution">
    <text evidence="8">The sequence shown here is derived from an EMBL/GenBank/DDBJ whole genome shotgun (WGS) entry which is preliminary data.</text>
</comment>
<reference evidence="9" key="1">
    <citation type="journal article" date="2014" name="Genome Announc.">
        <title>Draft genome sequence of the formaldehyde-resistant fungus Byssochlamys spectabilis No. 5 (anamorph Paecilomyces variotii No. 5) (NBRC109023).</title>
        <authorList>
            <person name="Oka T."/>
            <person name="Ekino K."/>
            <person name="Fukuda K."/>
            <person name="Nomura Y."/>
        </authorList>
    </citation>
    <scope>NUCLEOTIDE SEQUENCE [LARGE SCALE GENOMIC DNA]</scope>
    <source>
        <strain evidence="9">No. 5 / NBRC 109023</strain>
    </source>
</reference>
<dbReference type="GO" id="GO:0008195">
    <property type="term" value="F:phosphatidate phosphatase activity"/>
    <property type="evidence" value="ECO:0007669"/>
    <property type="project" value="TreeGrafter"/>
</dbReference>
<dbReference type="SUPFAM" id="SSF48317">
    <property type="entry name" value="Acid phosphatase/Vanadium-dependent haloperoxidase"/>
    <property type="match status" value="1"/>
</dbReference>
<evidence type="ECO:0000256" key="5">
    <source>
        <dbReference type="ARBA" id="ARBA00023136"/>
    </source>
</evidence>
<dbReference type="Gene3D" id="1.20.144.10">
    <property type="entry name" value="Phosphatidic acid phosphatase type 2/haloperoxidase"/>
    <property type="match status" value="1"/>
</dbReference>
<evidence type="ECO:0000313" key="9">
    <source>
        <dbReference type="Proteomes" id="UP000018001"/>
    </source>
</evidence>
<dbReference type="GO" id="GO:0006644">
    <property type="term" value="P:phospholipid metabolic process"/>
    <property type="evidence" value="ECO:0007669"/>
    <property type="project" value="InterPro"/>
</dbReference>
<dbReference type="PANTHER" id="PTHR10165">
    <property type="entry name" value="LIPID PHOSPHATE PHOSPHATASE"/>
    <property type="match status" value="1"/>
</dbReference>
<evidence type="ECO:0000256" key="1">
    <source>
        <dbReference type="ARBA" id="ARBA00004141"/>
    </source>
</evidence>
<feature type="transmembrane region" description="Helical" evidence="6">
    <location>
        <begin position="293"/>
        <end position="310"/>
    </location>
</feature>
<evidence type="ECO:0000313" key="8">
    <source>
        <dbReference type="EMBL" id="GAD98925.1"/>
    </source>
</evidence>
<dbReference type="eggNOG" id="KOG3030">
    <property type="taxonomic scope" value="Eukaryota"/>
</dbReference>
<dbReference type="InterPro" id="IPR043216">
    <property type="entry name" value="PAP-like"/>
</dbReference>
<dbReference type="InParanoid" id="V5I513"/>
<evidence type="ECO:0000256" key="4">
    <source>
        <dbReference type="ARBA" id="ARBA00022989"/>
    </source>
</evidence>
<name>V5I513_BYSSN</name>
<feature type="transmembrane region" description="Helical" evidence="6">
    <location>
        <begin position="69"/>
        <end position="93"/>
    </location>
</feature>
<dbReference type="PANTHER" id="PTHR10165:SF154">
    <property type="entry name" value="PAP2 DOMAIN PROTEIN (AFU_ORTHOLOGUE AFUA_1G09730)"/>
    <property type="match status" value="1"/>
</dbReference>
<keyword evidence="9" id="KW-1185">Reference proteome</keyword>
<dbReference type="Pfam" id="PF01569">
    <property type="entry name" value="PAP2"/>
    <property type="match status" value="1"/>
</dbReference>
<protein>
    <submittedName>
        <fullName evidence="8">Diacylglycerol pyrophosphate phosphatase</fullName>
    </submittedName>
</protein>
<dbReference type="EMBL" id="BAUL01000266">
    <property type="protein sequence ID" value="GAD98925.1"/>
    <property type="molecule type" value="Genomic_DNA"/>
</dbReference>
<dbReference type="AlphaFoldDB" id="V5I513"/>
<feature type="transmembrane region" description="Helical" evidence="6">
    <location>
        <begin position="26"/>
        <end position="46"/>
    </location>
</feature>
<dbReference type="OrthoDB" id="10030083at2759"/>
<evidence type="ECO:0000256" key="3">
    <source>
        <dbReference type="ARBA" id="ARBA00022692"/>
    </source>
</evidence>
<organism evidence="8 9">
    <name type="scientific">Byssochlamys spectabilis (strain No. 5 / NBRC 109023)</name>
    <name type="common">Paecilomyces variotii</name>
    <dbReference type="NCBI Taxonomy" id="1356009"/>
    <lineage>
        <taxon>Eukaryota</taxon>
        <taxon>Fungi</taxon>
        <taxon>Dikarya</taxon>
        <taxon>Ascomycota</taxon>
        <taxon>Pezizomycotina</taxon>
        <taxon>Eurotiomycetes</taxon>
        <taxon>Eurotiomycetidae</taxon>
        <taxon>Eurotiales</taxon>
        <taxon>Thermoascaceae</taxon>
        <taxon>Paecilomyces</taxon>
    </lineage>
</organism>
<keyword evidence="3 6" id="KW-0812">Transmembrane</keyword>
<keyword evidence="4 6" id="KW-1133">Transmembrane helix</keyword>
<sequence>MSSTAQFSPGVLGNVKHVSKRLTCSYIFDWIIIVCVAAAGGVLYKIRGYQHAFSLTDANISYPLKPNTVSITVVGIVAFLVPAIVILLVSLLLTDRSPSEGRPISPWRRRLWELNAGWLGLGVSLAGAFFVTSALKDLVGKPRPDLLARCDPDLSNIAAHIVGGLGQKLEEAPIIVDIGICKTSDQATLQDGFASFPSGHSSFSWSGLLYLTLWFSAKFSITLPYPFSRAIHDIVLDRHSRIVSSHSGTLKRTTSRDVGAAPPVYLLVLAFVPVGAALYICASRWADYQHHGFDIISGSLIGIFFAWFGFRCYHIPVGCGDGWSWGPRSHDRALYILPGTRGGFAGSWEQDNLLSTRNSYVDVELGPLQR</sequence>
<dbReference type="Proteomes" id="UP000018001">
    <property type="component" value="Unassembled WGS sequence"/>
</dbReference>
<evidence type="ECO:0000256" key="6">
    <source>
        <dbReference type="SAM" id="Phobius"/>
    </source>
</evidence>
<evidence type="ECO:0000259" key="7">
    <source>
        <dbReference type="SMART" id="SM00014"/>
    </source>
</evidence>
<feature type="transmembrane region" description="Helical" evidence="6">
    <location>
        <begin position="114"/>
        <end position="135"/>
    </location>
</feature>
<gene>
    <name evidence="8" type="ORF">PVAR5_7628</name>
</gene>
<dbReference type="InterPro" id="IPR000326">
    <property type="entry name" value="PAP2/HPO"/>
</dbReference>
<comment type="subcellular location">
    <subcellularLocation>
        <location evidence="1">Membrane</location>
        <topology evidence="1">Multi-pass membrane protein</topology>
    </subcellularLocation>
</comment>
<feature type="transmembrane region" description="Helical" evidence="6">
    <location>
        <begin position="264"/>
        <end position="281"/>
    </location>
</feature>
<comment type="similarity">
    <text evidence="2">Belongs to the PA-phosphatase related phosphoesterase family.</text>
</comment>